<dbReference type="STRING" id="156889.Mmc1_3127"/>
<dbReference type="PROSITE" id="PS51274">
    <property type="entry name" value="GATASE_COBBQ"/>
    <property type="match status" value="1"/>
</dbReference>
<evidence type="ECO:0000313" key="11">
    <source>
        <dbReference type="Proteomes" id="UP000002586"/>
    </source>
</evidence>
<reference evidence="11" key="1">
    <citation type="journal article" date="2009" name="Appl. Environ. Microbiol.">
        <title>Complete genome sequence of the chemolithoautotrophic marine magnetotactic coccus strain MC-1.</title>
        <authorList>
            <person name="Schubbe S."/>
            <person name="Williams T.J."/>
            <person name="Xie G."/>
            <person name="Kiss H.E."/>
            <person name="Brettin T.S."/>
            <person name="Martinez D."/>
            <person name="Ross C.A."/>
            <person name="Schuler D."/>
            <person name="Cox B.L."/>
            <person name="Nealson K.H."/>
            <person name="Bazylinski D.A."/>
        </authorList>
    </citation>
    <scope>NUCLEOTIDE SEQUENCE [LARGE SCALE GENOMIC DNA]</scope>
    <source>
        <strain evidence="11">ATCC BAA-1437 / JCM 17883 / MC-1</strain>
    </source>
</reference>
<dbReference type="UniPathway" id="UPA00148"/>
<dbReference type="SUPFAM" id="SSF52317">
    <property type="entry name" value="Class I glutamine amidotransferase-like"/>
    <property type="match status" value="1"/>
</dbReference>
<feature type="active site" description="Nucleophile" evidence="7">
    <location>
        <position position="342"/>
    </location>
</feature>
<dbReference type="AlphaFoldDB" id="A0LCC4"/>
<evidence type="ECO:0000256" key="5">
    <source>
        <dbReference type="ARBA" id="ARBA00022962"/>
    </source>
</evidence>
<evidence type="ECO:0000256" key="2">
    <source>
        <dbReference type="ARBA" id="ARBA00006205"/>
    </source>
</evidence>
<dbReference type="Gene3D" id="3.40.50.300">
    <property type="entry name" value="P-loop containing nucleotide triphosphate hydrolases"/>
    <property type="match status" value="1"/>
</dbReference>
<dbReference type="Pfam" id="PF01656">
    <property type="entry name" value="CbiA"/>
    <property type="match status" value="1"/>
</dbReference>
<proteinExistence type="inferred from homology"/>
<comment type="similarity">
    <text evidence="2 7">Belongs to the CobB/CobQ family. CobQ subfamily.</text>
</comment>
<gene>
    <name evidence="7" type="primary">cobQ</name>
    <name evidence="10" type="ordered locus">Mmc1_3127</name>
</gene>
<dbReference type="KEGG" id="mgm:Mmc1_3127"/>
<evidence type="ECO:0000259" key="9">
    <source>
        <dbReference type="Pfam" id="PF07685"/>
    </source>
</evidence>
<keyword evidence="11" id="KW-1185">Reference proteome</keyword>
<evidence type="ECO:0000256" key="3">
    <source>
        <dbReference type="ARBA" id="ARBA00019833"/>
    </source>
</evidence>
<dbReference type="GO" id="GO:0015420">
    <property type="term" value="F:ABC-type vitamin B12 transporter activity"/>
    <property type="evidence" value="ECO:0007669"/>
    <property type="project" value="UniProtKB-UniRule"/>
</dbReference>
<accession>A0LCC4</accession>
<dbReference type="EMBL" id="CP000471">
    <property type="protein sequence ID" value="ABK45617.1"/>
    <property type="molecule type" value="Genomic_DNA"/>
</dbReference>
<keyword evidence="10" id="KW-0436">Ligase</keyword>
<dbReference type="Gene3D" id="3.40.50.880">
    <property type="match status" value="1"/>
</dbReference>
<protein>
    <recommendedName>
        <fullName evidence="3 7">Cobyric acid synthase</fullName>
    </recommendedName>
</protein>
<dbReference type="InterPro" id="IPR033949">
    <property type="entry name" value="CobQ_GATase1"/>
</dbReference>
<keyword evidence="5 7" id="KW-0315">Glutamine amidotransferase</keyword>
<dbReference type="HAMAP" id="MF_00028">
    <property type="entry name" value="CobQ"/>
    <property type="match status" value="1"/>
</dbReference>
<dbReference type="InterPro" id="IPR027417">
    <property type="entry name" value="P-loop_NTPase"/>
</dbReference>
<dbReference type="GO" id="GO:0016874">
    <property type="term" value="F:ligase activity"/>
    <property type="evidence" value="ECO:0007669"/>
    <property type="project" value="UniProtKB-KW"/>
</dbReference>
<dbReference type="GO" id="GO:0009236">
    <property type="term" value="P:cobalamin biosynthetic process"/>
    <property type="evidence" value="ECO:0007669"/>
    <property type="project" value="UniProtKB-UniRule"/>
</dbReference>
<evidence type="ECO:0000313" key="10">
    <source>
        <dbReference type="EMBL" id="ABK45617.1"/>
    </source>
</evidence>
<dbReference type="PANTHER" id="PTHR21343">
    <property type="entry name" value="DETHIOBIOTIN SYNTHETASE"/>
    <property type="match status" value="1"/>
</dbReference>
<evidence type="ECO:0000259" key="8">
    <source>
        <dbReference type="Pfam" id="PF01656"/>
    </source>
</evidence>
<dbReference type="InterPro" id="IPR029062">
    <property type="entry name" value="Class_I_gatase-like"/>
</dbReference>
<dbReference type="Proteomes" id="UP000002586">
    <property type="component" value="Chromosome"/>
</dbReference>
<dbReference type="NCBIfam" id="NF001989">
    <property type="entry name" value="PRK00784.1"/>
    <property type="match status" value="1"/>
</dbReference>
<sequence>MALFFCLLKVAPMAHTLMIQGTTSDAGKSLMVTALCRLLHRQGVAVAPFKPQNMALNSAVTSDGGEIGRAQALQARACGLEPHSDFNPILLKPNSDVGAQVIIQGRSVGNMKALAYHHFKPQAMQYVLAAHQRLCQHYEVIVVEGAGSPAEINLRANDITNMGFATAVGCPVLLVGDIDRGGLFAQLVGTMQLLAPPEQQLIQGFLVNKFRGDPALLAPGLEQLQQLTGKPTLGVLPYLHGLHLEAEDSFFTTTPANPHAKLTVVVPRLPRLSNHTDLDPLRSHPDVALHLVEAGQAIPAADLILLPGSKSVRADLHWLRQQGWQAVLQRHLRYGGRLLGICGGFQMLGRQIHDPHGLEGSPGSMDGLHLLEMQTTITPEKQLTRHTGNLLQGGAVEGYQIHMGRSSGPALAHPLLTLEDGSHEGASSQDGQIKGSYLHGLLDHPEALASLLNWAAPHHSLPVQDIRQLREASIDRLADAFAEHVDMAFIHALLHRAQPN</sequence>
<comment type="pathway">
    <text evidence="1 7">Cofactor biosynthesis; adenosylcobalamin biosynthesis.</text>
</comment>
<dbReference type="InterPro" id="IPR004459">
    <property type="entry name" value="CobQ_synth"/>
</dbReference>
<dbReference type="CDD" id="cd05389">
    <property type="entry name" value="CobQ_N"/>
    <property type="match status" value="1"/>
</dbReference>
<dbReference type="HOGENOM" id="CLU_019250_2_2_5"/>
<dbReference type="InterPro" id="IPR047045">
    <property type="entry name" value="CobQ_N"/>
</dbReference>
<reference evidence="10 11" key="2">
    <citation type="journal article" date="2012" name="Int. J. Syst. Evol. Microbiol.">
        <title>Magnetococcus marinus gen. nov., sp. nov., a marine, magnetotactic bacterium that represents a novel lineage (Magnetococcaceae fam. nov.; Magnetococcales ord. nov.) at the base of the Alphaproteobacteria.</title>
        <authorList>
            <person name="Bazylinski D.A."/>
            <person name="Williams T.J."/>
            <person name="Lefevre C.T."/>
            <person name="Berg R.J."/>
            <person name="Zhang C.L."/>
            <person name="Bowser S.S."/>
            <person name="Dean A.J."/>
            <person name="Beveridge T.J."/>
        </authorList>
    </citation>
    <scope>NUCLEOTIDE SEQUENCE [LARGE SCALE GENOMIC DNA]</scope>
    <source>
        <strain evidence="11">ATCC BAA-1437 / JCM 17883 / MC-1</strain>
    </source>
</reference>
<name>A0LCC4_MAGMM</name>
<evidence type="ECO:0000256" key="1">
    <source>
        <dbReference type="ARBA" id="ARBA00004953"/>
    </source>
</evidence>
<dbReference type="InterPro" id="IPR011698">
    <property type="entry name" value="GATase_3"/>
</dbReference>
<dbReference type="SUPFAM" id="SSF52540">
    <property type="entry name" value="P-loop containing nucleoside triphosphate hydrolases"/>
    <property type="match status" value="1"/>
</dbReference>
<feature type="domain" description="CobQ/CobB/MinD/ParA nucleotide binding" evidence="8">
    <location>
        <begin position="17"/>
        <end position="242"/>
    </location>
</feature>
<feature type="domain" description="CobB/CobQ-like glutamine amidotransferase" evidence="9">
    <location>
        <begin position="263"/>
        <end position="445"/>
    </location>
</feature>
<evidence type="ECO:0000256" key="7">
    <source>
        <dbReference type="HAMAP-Rule" id="MF_00028"/>
    </source>
</evidence>
<dbReference type="PANTHER" id="PTHR21343:SF1">
    <property type="entry name" value="COBYRIC ACID SYNTHASE"/>
    <property type="match status" value="1"/>
</dbReference>
<organism evidence="10 11">
    <name type="scientific">Magnetococcus marinus (strain ATCC BAA-1437 / JCM 17883 / MC-1)</name>
    <dbReference type="NCBI Taxonomy" id="156889"/>
    <lineage>
        <taxon>Bacteria</taxon>
        <taxon>Pseudomonadati</taxon>
        <taxon>Pseudomonadota</taxon>
        <taxon>Magnetococcia</taxon>
        <taxon>Magnetococcales</taxon>
        <taxon>Magnetococcaceae</taxon>
        <taxon>Magnetococcus</taxon>
    </lineage>
</organism>
<comment type="function">
    <text evidence="6 7">Catalyzes amidations at positions B, D, E, and G on adenosylcobyrinic A,C-diamide. NH(2) groups are provided by glutamine, and one molecule of ATP is hydrogenolyzed for each amidation.</text>
</comment>
<keyword evidence="4 7" id="KW-0169">Cobalamin biosynthesis</keyword>
<dbReference type="Pfam" id="PF07685">
    <property type="entry name" value="GATase_3"/>
    <property type="match status" value="1"/>
</dbReference>
<dbReference type="eggNOG" id="COG1492">
    <property type="taxonomic scope" value="Bacteria"/>
</dbReference>
<evidence type="ECO:0000256" key="4">
    <source>
        <dbReference type="ARBA" id="ARBA00022573"/>
    </source>
</evidence>
<dbReference type="InterPro" id="IPR002586">
    <property type="entry name" value="CobQ/CobB/MinD/ParA_Nub-bd_dom"/>
</dbReference>
<evidence type="ECO:0000256" key="6">
    <source>
        <dbReference type="ARBA" id="ARBA00025166"/>
    </source>
</evidence>
<feature type="active site" evidence="7">
    <location>
        <position position="439"/>
    </location>
</feature>
<dbReference type="CDD" id="cd01750">
    <property type="entry name" value="GATase1_CobQ"/>
    <property type="match status" value="1"/>
</dbReference>
<dbReference type="NCBIfam" id="TIGR00313">
    <property type="entry name" value="cobQ"/>
    <property type="match status" value="1"/>
</dbReference>